<dbReference type="PANTHER" id="PTHR42991:SF1">
    <property type="entry name" value="ALDEHYDE DEHYDROGENASE"/>
    <property type="match status" value="1"/>
</dbReference>
<feature type="active site" evidence="3">
    <location>
        <position position="245"/>
    </location>
</feature>
<gene>
    <name evidence="6" type="ORF">HA336_00730</name>
</gene>
<accession>A0A832WQY0</accession>
<dbReference type="EMBL" id="DUJS01000001">
    <property type="protein sequence ID" value="HII69741.1"/>
    <property type="molecule type" value="Genomic_DNA"/>
</dbReference>
<dbReference type="GeneID" id="1477209"/>
<evidence type="ECO:0000256" key="4">
    <source>
        <dbReference type="RuleBase" id="RU003345"/>
    </source>
</evidence>
<feature type="domain" description="Aldehyde dehydrogenase" evidence="5">
    <location>
        <begin position="11"/>
        <end position="466"/>
    </location>
</feature>
<dbReference type="InterPro" id="IPR016161">
    <property type="entry name" value="Ald_DH/histidinol_DH"/>
</dbReference>
<dbReference type="InterPro" id="IPR051020">
    <property type="entry name" value="ALDH-related_metabolic_enz"/>
</dbReference>
<evidence type="ECO:0000256" key="3">
    <source>
        <dbReference type="PROSITE-ProRule" id="PRU10007"/>
    </source>
</evidence>
<evidence type="ECO:0000313" key="7">
    <source>
        <dbReference type="Proteomes" id="UP000619545"/>
    </source>
</evidence>
<dbReference type="GO" id="GO:0008911">
    <property type="term" value="F:lactaldehyde dehydrogenase (NAD+) activity"/>
    <property type="evidence" value="ECO:0007669"/>
    <property type="project" value="TreeGrafter"/>
</dbReference>
<dbReference type="FunFam" id="3.40.309.10:FF:000009">
    <property type="entry name" value="Aldehyde dehydrogenase A"/>
    <property type="match status" value="1"/>
</dbReference>
<reference evidence="6" key="1">
    <citation type="journal article" date="2020" name="bioRxiv">
        <title>A rank-normalized archaeal taxonomy based on genome phylogeny resolves widespread incomplete and uneven classifications.</title>
        <authorList>
            <person name="Rinke C."/>
            <person name="Chuvochina M."/>
            <person name="Mussig A.J."/>
            <person name="Chaumeil P.-A."/>
            <person name="Waite D.W."/>
            <person name="Whitman W.B."/>
            <person name="Parks D.H."/>
            <person name="Hugenholtz P."/>
        </authorList>
    </citation>
    <scope>NUCLEOTIDE SEQUENCE</scope>
    <source>
        <strain evidence="6">UBA8853</strain>
    </source>
</reference>
<name>A0A832WQY0_9EURY</name>
<evidence type="ECO:0000259" key="5">
    <source>
        <dbReference type="Pfam" id="PF00171"/>
    </source>
</evidence>
<dbReference type="AlphaFoldDB" id="A0A832WQY0"/>
<dbReference type="RefSeq" id="WP_011019476.1">
    <property type="nucleotide sequence ID" value="NZ_DUJS01000001.1"/>
</dbReference>
<keyword evidence="2 4" id="KW-0560">Oxidoreductase</keyword>
<dbReference type="Gene3D" id="3.40.605.10">
    <property type="entry name" value="Aldehyde Dehydrogenase, Chain A, domain 1"/>
    <property type="match status" value="1"/>
</dbReference>
<comment type="caution">
    <text evidence="6">The sequence shown here is derived from an EMBL/GenBank/DDBJ whole genome shotgun (WGS) entry which is preliminary data.</text>
</comment>
<dbReference type="InterPro" id="IPR029510">
    <property type="entry name" value="Ald_DH_CS_GLU"/>
</dbReference>
<dbReference type="Pfam" id="PF00171">
    <property type="entry name" value="Aldedh"/>
    <property type="match status" value="1"/>
</dbReference>
<dbReference type="OMA" id="IGELFCK"/>
<dbReference type="InterPro" id="IPR016163">
    <property type="entry name" value="Ald_DH_C"/>
</dbReference>
<dbReference type="InterPro" id="IPR016162">
    <property type="entry name" value="Ald_DH_N"/>
</dbReference>
<dbReference type="PROSITE" id="PS00687">
    <property type="entry name" value="ALDEHYDE_DEHYDR_GLU"/>
    <property type="match status" value="1"/>
</dbReference>
<dbReference type="InterPro" id="IPR015590">
    <property type="entry name" value="Aldehyde_DH_dom"/>
</dbReference>
<sequence>MEYGCLIGGEWLEGDREIVVENPYDGSEVGRVLAPEVDVEALLKDAREGQRRWRERPTYEVREALAEAAHLLKKHEDELAELIALEGGKPIRDARYEVYRTREVLRLSAAEAERLYGETLPGDAQRGRTAELILTVREPVGVVLSITPYNFPLLLPTHKLGPALAARCSVVHKPATVTPLSSLRLAEILLDAGVEPLALQVVVGPGAELGEELARADFDALSFTGSRSVGEHLREISPIPRITLELGGNDPVIVDETADVEAAAEAAVRGACYHAGQVCIAVERAIVVEDVYEEFLEAAVEVAESLKVGDPLDEDTDVGPLIDDGAVEKVRRHVEDAVERGAEILTGGEPEGRLFPPTVLADVPEDALVAREETFGPVLPVIRAKDFEEAIRIANSTDYGLHAAVFTERLDRAVKATRKLEAGGVIVNESTIYRADYMPFGGVKASGVGREGVPQAVREFTEEKTVVIGRR</sequence>
<organism evidence="6 7">
    <name type="scientific">Methanopyrus kandleri</name>
    <dbReference type="NCBI Taxonomy" id="2320"/>
    <lineage>
        <taxon>Archaea</taxon>
        <taxon>Methanobacteriati</taxon>
        <taxon>Methanobacteriota</taxon>
        <taxon>Methanomada group</taxon>
        <taxon>Methanopyri</taxon>
        <taxon>Methanopyrales</taxon>
        <taxon>Methanopyraceae</taxon>
        <taxon>Methanopyrus</taxon>
    </lineage>
</organism>
<dbReference type="PANTHER" id="PTHR42991">
    <property type="entry name" value="ALDEHYDE DEHYDROGENASE"/>
    <property type="match status" value="1"/>
</dbReference>
<dbReference type="Proteomes" id="UP000619545">
    <property type="component" value="Unassembled WGS sequence"/>
</dbReference>
<evidence type="ECO:0000313" key="6">
    <source>
        <dbReference type="EMBL" id="HII69741.1"/>
    </source>
</evidence>
<dbReference type="SUPFAM" id="SSF53720">
    <property type="entry name" value="ALDH-like"/>
    <property type="match status" value="1"/>
</dbReference>
<dbReference type="CDD" id="cd07094">
    <property type="entry name" value="ALDH_F21_LactADH-like"/>
    <property type="match status" value="1"/>
</dbReference>
<evidence type="ECO:0000256" key="1">
    <source>
        <dbReference type="ARBA" id="ARBA00009986"/>
    </source>
</evidence>
<evidence type="ECO:0000256" key="2">
    <source>
        <dbReference type="ARBA" id="ARBA00023002"/>
    </source>
</evidence>
<protein>
    <submittedName>
        <fullName evidence="6">Aldehyde dehydrogenase family protein</fullName>
    </submittedName>
</protein>
<comment type="similarity">
    <text evidence="1 4">Belongs to the aldehyde dehydrogenase family.</text>
</comment>
<proteinExistence type="inferred from homology"/>
<dbReference type="Gene3D" id="3.40.309.10">
    <property type="entry name" value="Aldehyde Dehydrogenase, Chain A, domain 2"/>
    <property type="match status" value="1"/>
</dbReference>